<dbReference type="AlphaFoldDB" id="A0A552J475"/>
<comment type="caution">
    <text evidence="1">The sequence shown here is derived from an EMBL/GenBank/DDBJ whole genome shotgun (WGS) entry which is preliminary data.</text>
</comment>
<dbReference type="EMBL" id="SFAV01000087">
    <property type="protein sequence ID" value="TRU90364.1"/>
    <property type="molecule type" value="Genomic_DNA"/>
</dbReference>
<gene>
    <name evidence="1" type="ORF">EWV54_06995</name>
</gene>
<dbReference type="Proteomes" id="UP000319191">
    <property type="component" value="Unassembled WGS sequence"/>
</dbReference>
<name>A0A552J475_9CHRO</name>
<accession>A0A552J475</accession>
<sequence length="69" mass="7986">MFSSVLLLLRRSIAFREGLWWSMLDSVGVHLRLEDTEADSVAELILFINITTRTDLSDNEKTFFSIDLH</sequence>
<protein>
    <submittedName>
        <fullName evidence="1">Uncharacterized protein</fullName>
    </submittedName>
</protein>
<evidence type="ECO:0000313" key="1">
    <source>
        <dbReference type="EMBL" id="TRU90364.1"/>
    </source>
</evidence>
<organism evidence="1 2">
    <name type="scientific">Microcystis novacekii Mn_MB_F_20050700_S1D</name>
    <dbReference type="NCBI Taxonomy" id="2486266"/>
    <lineage>
        <taxon>Bacteria</taxon>
        <taxon>Bacillati</taxon>
        <taxon>Cyanobacteriota</taxon>
        <taxon>Cyanophyceae</taxon>
        <taxon>Oscillatoriophycideae</taxon>
        <taxon>Chroococcales</taxon>
        <taxon>Microcystaceae</taxon>
        <taxon>Microcystis</taxon>
    </lineage>
</organism>
<reference evidence="1 2" key="1">
    <citation type="submission" date="2019-01" db="EMBL/GenBank/DDBJ databases">
        <title>Coherence of Microcystis species and biogeography revealed through population genomics.</title>
        <authorList>
            <person name="Perez-Carrascal O.M."/>
            <person name="Terrat Y."/>
            <person name="Giani A."/>
            <person name="Fortin N."/>
            <person name="Tromas N."/>
            <person name="Shapiro B.J."/>
        </authorList>
    </citation>
    <scope>NUCLEOTIDE SEQUENCE [LARGE SCALE GENOMIC DNA]</scope>
    <source>
        <strain evidence="1">Mn_MB_F_20050700_S1D</strain>
    </source>
</reference>
<proteinExistence type="predicted"/>
<evidence type="ECO:0000313" key="2">
    <source>
        <dbReference type="Proteomes" id="UP000319191"/>
    </source>
</evidence>